<dbReference type="PANTHER" id="PTHR31764">
    <property type="entry name" value="PROTEIN HAPLESS 2"/>
    <property type="match status" value="1"/>
</dbReference>
<dbReference type="EMBL" id="BTGU01000074">
    <property type="protein sequence ID" value="GMN57932.1"/>
    <property type="molecule type" value="Genomic_DNA"/>
</dbReference>
<keyword evidence="9" id="KW-1015">Disulfide bond</keyword>
<evidence type="ECO:0000259" key="13">
    <source>
        <dbReference type="Pfam" id="PF10699"/>
    </source>
</evidence>
<protein>
    <recommendedName>
        <fullName evidence="13">Generative cell specific-1/HAP2 domain-containing protein</fullName>
    </recommendedName>
</protein>
<evidence type="ECO:0000256" key="7">
    <source>
        <dbReference type="ARBA" id="ARBA00023121"/>
    </source>
</evidence>
<dbReference type="InterPro" id="IPR040326">
    <property type="entry name" value="HAP2/GCS1"/>
</dbReference>
<dbReference type="GO" id="GO:0008289">
    <property type="term" value="F:lipid binding"/>
    <property type="evidence" value="ECO:0007669"/>
    <property type="project" value="UniProtKB-KW"/>
</dbReference>
<evidence type="ECO:0000256" key="4">
    <source>
        <dbReference type="ARBA" id="ARBA00022692"/>
    </source>
</evidence>
<evidence type="ECO:0000256" key="5">
    <source>
        <dbReference type="ARBA" id="ARBA00022729"/>
    </source>
</evidence>
<dbReference type="InterPro" id="IPR018928">
    <property type="entry name" value="HAP2/GCS1_dom"/>
</dbReference>
<keyword evidence="6 12" id="KW-1133">Transmembrane helix</keyword>
<comment type="subcellular location">
    <subcellularLocation>
        <location evidence="1">Cell membrane</location>
        <topology evidence="1">Single-pass type I membrane protein</topology>
    </subcellularLocation>
</comment>
<dbReference type="Pfam" id="PF10699">
    <property type="entry name" value="HAP2-GCS1"/>
    <property type="match status" value="1"/>
</dbReference>
<comment type="caution">
    <text evidence="14">The sequence shown here is derived from an EMBL/GenBank/DDBJ whole genome shotgun (WGS) entry which is preliminary data.</text>
</comment>
<evidence type="ECO:0000256" key="6">
    <source>
        <dbReference type="ARBA" id="ARBA00022989"/>
    </source>
</evidence>
<dbReference type="AlphaFoldDB" id="A0AA88DM95"/>
<evidence type="ECO:0000256" key="2">
    <source>
        <dbReference type="ARBA" id="ARBA00010929"/>
    </source>
</evidence>
<reference evidence="14" key="1">
    <citation type="submission" date="2023-07" db="EMBL/GenBank/DDBJ databases">
        <title>draft genome sequence of fig (Ficus carica).</title>
        <authorList>
            <person name="Takahashi T."/>
            <person name="Nishimura K."/>
        </authorList>
    </citation>
    <scope>NUCLEOTIDE SEQUENCE</scope>
</reference>
<evidence type="ECO:0000256" key="1">
    <source>
        <dbReference type="ARBA" id="ARBA00004251"/>
    </source>
</evidence>
<evidence type="ECO:0000256" key="3">
    <source>
        <dbReference type="ARBA" id="ARBA00022475"/>
    </source>
</evidence>
<keyword evidence="5" id="KW-0732">Signal</keyword>
<organism evidence="14 15">
    <name type="scientific">Ficus carica</name>
    <name type="common">Common fig</name>
    <dbReference type="NCBI Taxonomy" id="3494"/>
    <lineage>
        <taxon>Eukaryota</taxon>
        <taxon>Viridiplantae</taxon>
        <taxon>Streptophyta</taxon>
        <taxon>Embryophyta</taxon>
        <taxon>Tracheophyta</taxon>
        <taxon>Spermatophyta</taxon>
        <taxon>Magnoliopsida</taxon>
        <taxon>eudicotyledons</taxon>
        <taxon>Gunneridae</taxon>
        <taxon>Pentapetalae</taxon>
        <taxon>rosids</taxon>
        <taxon>fabids</taxon>
        <taxon>Rosales</taxon>
        <taxon>Moraceae</taxon>
        <taxon>Ficeae</taxon>
        <taxon>Ficus</taxon>
    </lineage>
</organism>
<comment type="similarity">
    <text evidence="2">Belongs to the HAP2/GCS1 family.</text>
</comment>
<gene>
    <name evidence="14" type="ORF">TIFTF001_027036</name>
</gene>
<accession>A0AA88DM95</accession>
<feature type="region of interest" description="Disordered" evidence="11">
    <location>
        <begin position="371"/>
        <end position="402"/>
    </location>
</feature>
<keyword evidence="3" id="KW-1003">Cell membrane</keyword>
<feature type="transmembrane region" description="Helical" evidence="12">
    <location>
        <begin position="254"/>
        <end position="275"/>
    </location>
</feature>
<keyword evidence="4 12" id="KW-0812">Transmembrane</keyword>
<evidence type="ECO:0000256" key="12">
    <source>
        <dbReference type="SAM" id="Phobius"/>
    </source>
</evidence>
<keyword evidence="7" id="KW-0446">Lipid-binding</keyword>
<dbReference type="GO" id="GO:0005886">
    <property type="term" value="C:plasma membrane"/>
    <property type="evidence" value="ECO:0007669"/>
    <property type="project" value="UniProtKB-SubCell"/>
</dbReference>
<keyword evidence="8 12" id="KW-0472">Membrane</keyword>
<dbReference type="PANTHER" id="PTHR31764:SF0">
    <property type="entry name" value="GENERATIVE CELL SPECIFIC-1_HAP2 DOMAIN-CONTAINING PROTEIN"/>
    <property type="match status" value="1"/>
</dbReference>
<keyword evidence="10" id="KW-0278">Fertilization</keyword>
<proteinExistence type="inferred from homology"/>
<feature type="region of interest" description="Disordered" evidence="11">
    <location>
        <begin position="313"/>
        <end position="340"/>
    </location>
</feature>
<feature type="domain" description="Generative cell specific-1/HAP2" evidence="13">
    <location>
        <begin position="52"/>
        <end position="252"/>
    </location>
</feature>
<keyword evidence="15" id="KW-1185">Reference proteome</keyword>
<sequence>MWMLLERLRFTLDGMECNKIGVGYEAFNEQPNFCSSPFWTCLHNQLWNFWENAGTHSFSIGVTEVLNSNLLIELSADDVEYVYQRSPGKILSINIPTFEALSQVGVATIKTKNTGEVEASYGLTFDCTRDVTLMEEQFFIMKPKEEIIRSFKLYPATDQAANYVCAAILKDSDYNEVDRAECQFATTSTILDNGTQGTPFHPPKGISGFFETIASIWNDVWKGLADFITGKTCRRKCYGFFDFKCHIQYVCMSWIVMFGLFLAIFPTVIVLLWLLHQKGLFDPIYDWWEDHCWTDGESIQHTRRRETHIHHHHHIHGDKRNQKHGMRQHHHKSGDHHKRKGIHIDHRHNHSEREADYNYDLHHVHKVKHKQGHARNTRVPQHLIDNVAQHKQKKERVTDRGH</sequence>
<dbReference type="Proteomes" id="UP001187192">
    <property type="component" value="Unassembled WGS sequence"/>
</dbReference>
<name>A0AA88DM95_FICCA</name>
<evidence type="ECO:0000313" key="14">
    <source>
        <dbReference type="EMBL" id="GMN57932.1"/>
    </source>
</evidence>
<evidence type="ECO:0000256" key="8">
    <source>
        <dbReference type="ARBA" id="ARBA00023136"/>
    </source>
</evidence>
<evidence type="ECO:0000256" key="10">
    <source>
        <dbReference type="ARBA" id="ARBA00023279"/>
    </source>
</evidence>
<evidence type="ECO:0000256" key="11">
    <source>
        <dbReference type="SAM" id="MobiDB-lite"/>
    </source>
</evidence>
<evidence type="ECO:0000313" key="15">
    <source>
        <dbReference type="Proteomes" id="UP001187192"/>
    </source>
</evidence>
<evidence type="ECO:0000256" key="9">
    <source>
        <dbReference type="ARBA" id="ARBA00023157"/>
    </source>
</evidence>